<evidence type="ECO:0000313" key="1">
    <source>
        <dbReference type="EMBL" id="RNA07160.1"/>
    </source>
</evidence>
<name>A0A3M7Q6W5_BRAPC</name>
<reference evidence="1 2" key="1">
    <citation type="journal article" date="2018" name="Sci. Rep.">
        <title>Genomic signatures of local adaptation to the degree of environmental predictability in rotifers.</title>
        <authorList>
            <person name="Franch-Gras L."/>
            <person name="Hahn C."/>
            <person name="Garcia-Roger E.M."/>
            <person name="Carmona M.J."/>
            <person name="Serra M."/>
            <person name="Gomez A."/>
        </authorList>
    </citation>
    <scope>NUCLEOTIDE SEQUENCE [LARGE SCALE GENOMIC DNA]</scope>
    <source>
        <strain evidence="1">HYR1</strain>
    </source>
</reference>
<dbReference type="AlphaFoldDB" id="A0A3M7Q6W5"/>
<keyword evidence="2" id="KW-1185">Reference proteome</keyword>
<dbReference type="Proteomes" id="UP000276133">
    <property type="component" value="Unassembled WGS sequence"/>
</dbReference>
<gene>
    <name evidence="1" type="ORF">BpHYR1_048418</name>
</gene>
<dbReference type="EMBL" id="REGN01007138">
    <property type="protein sequence ID" value="RNA07160.1"/>
    <property type="molecule type" value="Genomic_DNA"/>
</dbReference>
<protein>
    <submittedName>
        <fullName evidence="1">Uncharacterized protein</fullName>
    </submittedName>
</protein>
<sequence length="71" mass="8852">MVYTLLFIFFEIFLKKQEKLYQRNPNFWFKNHDCKSVCDYFQADLYKNQEKSLKKGNYEEINYVFNLIKFS</sequence>
<accession>A0A3M7Q6W5</accession>
<evidence type="ECO:0000313" key="2">
    <source>
        <dbReference type="Proteomes" id="UP000276133"/>
    </source>
</evidence>
<comment type="caution">
    <text evidence="1">The sequence shown here is derived from an EMBL/GenBank/DDBJ whole genome shotgun (WGS) entry which is preliminary data.</text>
</comment>
<organism evidence="1 2">
    <name type="scientific">Brachionus plicatilis</name>
    <name type="common">Marine rotifer</name>
    <name type="synonym">Brachionus muelleri</name>
    <dbReference type="NCBI Taxonomy" id="10195"/>
    <lineage>
        <taxon>Eukaryota</taxon>
        <taxon>Metazoa</taxon>
        <taxon>Spiralia</taxon>
        <taxon>Gnathifera</taxon>
        <taxon>Rotifera</taxon>
        <taxon>Eurotatoria</taxon>
        <taxon>Monogononta</taxon>
        <taxon>Pseudotrocha</taxon>
        <taxon>Ploima</taxon>
        <taxon>Brachionidae</taxon>
        <taxon>Brachionus</taxon>
    </lineage>
</organism>
<proteinExistence type="predicted"/>